<feature type="non-terminal residue" evidence="1">
    <location>
        <position position="44"/>
    </location>
</feature>
<protein>
    <submittedName>
        <fullName evidence="1">Uncharacterized protein</fullName>
    </submittedName>
</protein>
<gene>
    <name evidence="1" type="ORF">METZ01_LOCUS48901</name>
</gene>
<accession>A0A381S1E4</accession>
<dbReference type="AlphaFoldDB" id="A0A381S1E4"/>
<name>A0A381S1E4_9ZZZZ</name>
<sequence>MVCTYGYNPAPPLRRTNLVTVASQARMVAFQACRSGQVLPSSSG</sequence>
<dbReference type="EMBL" id="UINC01002377">
    <property type="protein sequence ID" value="SUZ96047.1"/>
    <property type="molecule type" value="Genomic_DNA"/>
</dbReference>
<organism evidence="1">
    <name type="scientific">marine metagenome</name>
    <dbReference type="NCBI Taxonomy" id="408172"/>
    <lineage>
        <taxon>unclassified sequences</taxon>
        <taxon>metagenomes</taxon>
        <taxon>ecological metagenomes</taxon>
    </lineage>
</organism>
<reference evidence="1" key="1">
    <citation type="submission" date="2018-05" db="EMBL/GenBank/DDBJ databases">
        <authorList>
            <person name="Lanie J.A."/>
            <person name="Ng W.-L."/>
            <person name="Kazmierczak K.M."/>
            <person name="Andrzejewski T.M."/>
            <person name="Davidsen T.M."/>
            <person name="Wayne K.J."/>
            <person name="Tettelin H."/>
            <person name="Glass J.I."/>
            <person name="Rusch D."/>
            <person name="Podicherti R."/>
            <person name="Tsui H.-C.T."/>
            <person name="Winkler M.E."/>
        </authorList>
    </citation>
    <scope>NUCLEOTIDE SEQUENCE</scope>
</reference>
<evidence type="ECO:0000313" key="1">
    <source>
        <dbReference type="EMBL" id="SUZ96047.1"/>
    </source>
</evidence>
<proteinExistence type="predicted"/>